<dbReference type="GO" id="GO:0008270">
    <property type="term" value="F:zinc ion binding"/>
    <property type="evidence" value="ECO:0007669"/>
    <property type="project" value="UniProtKB-KW"/>
</dbReference>
<evidence type="ECO:0000313" key="6">
    <source>
        <dbReference type="EMBL" id="CEO96990.1"/>
    </source>
</evidence>
<evidence type="ECO:0000256" key="4">
    <source>
        <dbReference type="PROSITE-ProRule" id="PRU00134"/>
    </source>
</evidence>
<evidence type="ECO:0000256" key="1">
    <source>
        <dbReference type="ARBA" id="ARBA00022723"/>
    </source>
</evidence>
<dbReference type="Proteomes" id="UP000290189">
    <property type="component" value="Unassembled WGS sequence"/>
</dbReference>
<dbReference type="Proteomes" id="UP000039324">
    <property type="component" value="Unassembled WGS sequence"/>
</dbReference>
<reference evidence="7 9" key="2">
    <citation type="submission" date="2018-03" db="EMBL/GenBank/DDBJ databases">
        <authorList>
            <person name="Fogelqvist J."/>
        </authorList>
    </citation>
    <scope>NUCLEOTIDE SEQUENCE [LARGE SCALE GENOMIC DNA]</scope>
</reference>
<keyword evidence="8" id="KW-1185">Reference proteome</keyword>
<dbReference type="AlphaFoldDB" id="A0A0G4IP76"/>
<dbReference type="Pfam" id="PF01753">
    <property type="entry name" value="zf-MYND"/>
    <property type="match status" value="1"/>
</dbReference>
<dbReference type="PROSITE" id="PS01360">
    <property type="entry name" value="ZF_MYND_1"/>
    <property type="match status" value="1"/>
</dbReference>
<dbReference type="EMBL" id="CDSF01000077">
    <property type="protein sequence ID" value="CEO96990.1"/>
    <property type="molecule type" value="Genomic_DNA"/>
</dbReference>
<evidence type="ECO:0000259" key="5">
    <source>
        <dbReference type="PROSITE" id="PS50865"/>
    </source>
</evidence>
<proteinExistence type="predicted"/>
<dbReference type="Pfam" id="PF13424">
    <property type="entry name" value="TPR_12"/>
    <property type="match status" value="1"/>
</dbReference>
<dbReference type="OrthoDB" id="980994at2759"/>
<evidence type="ECO:0000313" key="8">
    <source>
        <dbReference type="Proteomes" id="UP000039324"/>
    </source>
</evidence>
<name>A0A0G4IP76_PLABS</name>
<geneLocation type="mitochondrion" evidence="7"/>
<dbReference type="SUPFAM" id="SSF144232">
    <property type="entry name" value="HIT/MYND zinc finger-like"/>
    <property type="match status" value="1"/>
</dbReference>
<keyword evidence="2 4" id="KW-0863">Zinc-finger</keyword>
<dbReference type="SUPFAM" id="SSF48452">
    <property type="entry name" value="TPR-like"/>
    <property type="match status" value="1"/>
</dbReference>
<evidence type="ECO:0000313" key="7">
    <source>
        <dbReference type="EMBL" id="SPR01944.1"/>
    </source>
</evidence>
<dbReference type="Gene3D" id="1.25.40.10">
    <property type="entry name" value="Tetratricopeptide repeat domain"/>
    <property type="match status" value="1"/>
</dbReference>
<dbReference type="InterPro" id="IPR011990">
    <property type="entry name" value="TPR-like_helical_dom_sf"/>
</dbReference>
<dbReference type="Gene3D" id="6.10.140.2220">
    <property type="match status" value="1"/>
</dbReference>
<keyword evidence="3" id="KW-0862">Zinc</keyword>
<evidence type="ECO:0000256" key="2">
    <source>
        <dbReference type="ARBA" id="ARBA00022771"/>
    </source>
</evidence>
<sequence>MDAYSMQYMQAVDLSNMAHQKQMQRQWQDSIDLYRQCLRLRVEIGAPERSVAVPLVNGADSFAELKMFDEAEKWAREGLAIRRCCNDVDVRAAEECLEDVHKGRSKAGLPPSDWQALRRTFCSNLGCVNKGKLSVCVRCRTAKYCSSECQKVDWRYVHKKACKESGRSQ</sequence>
<gene>
    <name evidence="6" type="ORF">PBRA_005594</name>
    <name evidence="7" type="ORF">PLBR_LOCUS9159</name>
</gene>
<organism evidence="6 8">
    <name type="scientific">Plasmodiophora brassicae</name>
    <name type="common">Clubroot disease agent</name>
    <dbReference type="NCBI Taxonomy" id="37360"/>
    <lineage>
        <taxon>Eukaryota</taxon>
        <taxon>Sar</taxon>
        <taxon>Rhizaria</taxon>
        <taxon>Endomyxa</taxon>
        <taxon>Phytomyxea</taxon>
        <taxon>Plasmodiophorida</taxon>
        <taxon>Plasmodiophoridae</taxon>
        <taxon>Plasmodiophora</taxon>
    </lineage>
</organism>
<evidence type="ECO:0000313" key="9">
    <source>
        <dbReference type="Proteomes" id="UP000290189"/>
    </source>
</evidence>
<accession>A0A0G4IP76</accession>
<keyword evidence="1" id="KW-0479">Metal-binding</keyword>
<feature type="domain" description="MYND-type" evidence="5">
    <location>
        <begin position="122"/>
        <end position="162"/>
    </location>
</feature>
<dbReference type="EMBL" id="OVEO01000019">
    <property type="protein sequence ID" value="SPR01944.1"/>
    <property type="molecule type" value="Genomic_DNA"/>
</dbReference>
<protein>
    <recommendedName>
        <fullName evidence="5">MYND-type domain-containing protein</fullName>
    </recommendedName>
</protein>
<dbReference type="InterPro" id="IPR002893">
    <property type="entry name" value="Znf_MYND"/>
</dbReference>
<keyword evidence="7" id="KW-0496">Mitochondrion</keyword>
<reference evidence="6 8" key="1">
    <citation type="submission" date="2015-02" db="EMBL/GenBank/DDBJ databases">
        <authorList>
            <person name="Chooi Y.-H."/>
        </authorList>
    </citation>
    <scope>NUCLEOTIDE SEQUENCE [LARGE SCALE GENOMIC DNA]</scope>
    <source>
        <strain evidence="6">E3</strain>
    </source>
</reference>
<dbReference type="PROSITE" id="PS50865">
    <property type="entry name" value="ZF_MYND_2"/>
    <property type="match status" value="1"/>
</dbReference>
<evidence type="ECO:0000256" key="3">
    <source>
        <dbReference type="ARBA" id="ARBA00022833"/>
    </source>
</evidence>